<evidence type="ECO:0000313" key="2">
    <source>
        <dbReference type="EMBL" id="VEL13590.1"/>
    </source>
</evidence>
<organism evidence="2 3">
    <name type="scientific">Protopolystoma xenopodis</name>
    <dbReference type="NCBI Taxonomy" id="117903"/>
    <lineage>
        <taxon>Eukaryota</taxon>
        <taxon>Metazoa</taxon>
        <taxon>Spiralia</taxon>
        <taxon>Lophotrochozoa</taxon>
        <taxon>Platyhelminthes</taxon>
        <taxon>Monogenea</taxon>
        <taxon>Polyopisthocotylea</taxon>
        <taxon>Polystomatidea</taxon>
        <taxon>Polystomatidae</taxon>
        <taxon>Protopolystoma</taxon>
    </lineage>
</organism>
<evidence type="ECO:0000313" key="3">
    <source>
        <dbReference type="Proteomes" id="UP000784294"/>
    </source>
</evidence>
<accession>A0A3S5BQF9</accession>
<dbReference type="AlphaFoldDB" id="A0A3S5BQF9"/>
<sequence>MVGGVTVATLLSGLENVLAVKWFCEAHLLHLGHQVKLPGLPDRAGVAVDPEVSDPFMNSLQLKPRQSRRDSGDRVLAEVGRIAEPSSSDISTSAGLRIALKKMSFKHARKNRVEME</sequence>
<keyword evidence="3" id="KW-1185">Reference proteome</keyword>
<dbReference type="EMBL" id="CAAALY010018261">
    <property type="protein sequence ID" value="VEL13590.1"/>
    <property type="molecule type" value="Genomic_DNA"/>
</dbReference>
<reference evidence="2" key="1">
    <citation type="submission" date="2018-11" db="EMBL/GenBank/DDBJ databases">
        <authorList>
            <consortium name="Pathogen Informatics"/>
        </authorList>
    </citation>
    <scope>NUCLEOTIDE SEQUENCE</scope>
</reference>
<comment type="caution">
    <text evidence="2">The sequence shown here is derived from an EMBL/GenBank/DDBJ whole genome shotgun (WGS) entry which is preliminary data.</text>
</comment>
<dbReference type="Proteomes" id="UP000784294">
    <property type="component" value="Unassembled WGS sequence"/>
</dbReference>
<name>A0A3S5BQF9_9PLAT</name>
<evidence type="ECO:0000256" key="1">
    <source>
        <dbReference type="SAM" id="SignalP"/>
    </source>
</evidence>
<gene>
    <name evidence="2" type="ORF">PXEA_LOCUS7030</name>
</gene>
<proteinExistence type="predicted"/>
<feature type="signal peptide" evidence="1">
    <location>
        <begin position="1"/>
        <end position="19"/>
    </location>
</feature>
<protein>
    <submittedName>
        <fullName evidence="2">Uncharacterized protein</fullName>
    </submittedName>
</protein>
<feature type="chain" id="PRO_5018688208" evidence="1">
    <location>
        <begin position="20"/>
        <end position="116"/>
    </location>
</feature>
<keyword evidence="1" id="KW-0732">Signal</keyword>